<dbReference type="HOGENOM" id="CLU_026974_0_1_12"/>
<dbReference type="CDD" id="cd13544">
    <property type="entry name" value="PBP2_Fbp_like_1"/>
    <property type="match status" value="1"/>
</dbReference>
<dbReference type="KEGG" id="sbu:SpiBuddy_0202"/>
<dbReference type="eggNOG" id="COG1840">
    <property type="taxonomic scope" value="Bacteria"/>
</dbReference>
<dbReference type="GO" id="GO:0019808">
    <property type="term" value="F:polyamine binding"/>
    <property type="evidence" value="ECO:0007669"/>
    <property type="project" value="InterPro"/>
</dbReference>
<dbReference type="PIRSF" id="PIRSF002825">
    <property type="entry name" value="CfbpA"/>
    <property type="match status" value="1"/>
</dbReference>
<dbReference type="GO" id="GO:0015888">
    <property type="term" value="P:thiamine transport"/>
    <property type="evidence" value="ECO:0007669"/>
    <property type="project" value="TreeGrafter"/>
</dbReference>
<accession>F0RXJ3</accession>
<reference evidence="4" key="1">
    <citation type="submission" date="2011-02" db="EMBL/GenBank/DDBJ databases">
        <title>Complete sequence of Spirochaeta sp. Buddy.</title>
        <authorList>
            <person name="Lucas S."/>
            <person name="Copeland A."/>
            <person name="Lapidus A."/>
            <person name="Cheng J.-F."/>
            <person name="Goodwin L."/>
            <person name="Pitluck S."/>
            <person name="Zeytun A."/>
            <person name="Detter J.C."/>
            <person name="Han C."/>
            <person name="Tapia R."/>
            <person name="Land M."/>
            <person name="Hauser L."/>
            <person name="Kyrpides N."/>
            <person name="Ivanova N."/>
            <person name="Mikhailova N."/>
            <person name="Pagani I."/>
            <person name="Ritalahti K.M."/>
            <person name="Loeffler F.E."/>
            <person name="Woyke T."/>
        </authorList>
    </citation>
    <scope>NUCLEOTIDE SEQUENCE [LARGE SCALE GENOMIC DNA]</scope>
    <source>
        <strain evidence="4">ATCC BAA-1886 / DSM 22777 / Buddy</strain>
    </source>
</reference>
<dbReference type="InterPro" id="IPR006059">
    <property type="entry name" value="SBP"/>
</dbReference>
<dbReference type="InterPro" id="IPR001188">
    <property type="entry name" value="Sperm_putr-bd"/>
</dbReference>
<dbReference type="AlphaFoldDB" id="F0RXJ3"/>
<dbReference type="SUPFAM" id="SSF53850">
    <property type="entry name" value="Periplasmic binding protein-like II"/>
    <property type="match status" value="1"/>
</dbReference>
<dbReference type="Gene3D" id="3.40.190.10">
    <property type="entry name" value="Periplasmic binding protein-like II"/>
    <property type="match status" value="2"/>
</dbReference>
<dbReference type="GO" id="GO:0015846">
    <property type="term" value="P:polyamine transport"/>
    <property type="evidence" value="ECO:0007669"/>
    <property type="project" value="InterPro"/>
</dbReference>
<dbReference type="OrthoDB" id="305758at2"/>
<dbReference type="STRING" id="158189.SpiBuddy_0202"/>
<dbReference type="PANTHER" id="PTHR30006">
    <property type="entry name" value="THIAMINE-BINDING PERIPLASMIC PROTEIN-RELATED"/>
    <property type="match status" value="1"/>
</dbReference>
<feature type="signal peptide" evidence="2">
    <location>
        <begin position="1"/>
        <end position="23"/>
    </location>
</feature>
<dbReference type="GO" id="GO:0030975">
    <property type="term" value="F:thiamine binding"/>
    <property type="evidence" value="ECO:0007669"/>
    <property type="project" value="TreeGrafter"/>
</dbReference>
<protein>
    <submittedName>
        <fullName evidence="3">Extracellular solute-binding protein family 1</fullName>
    </submittedName>
</protein>
<dbReference type="RefSeq" id="WP_013605896.1">
    <property type="nucleotide sequence ID" value="NC_015152.1"/>
</dbReference>
<dbReference type="GO" id="GO:0030288">
    <property type="term" value="C:outer membrane-bounded periplasmic space"/>
    <property type="evidence" value="ECO:0007669"/>
    <property type="project" value="TreeGrafter"/>
</dbReference>
<dbReference type="Pfam" id="PF13416">
    <property type="entry name" value="SBP_bac_8"/>
    <property type="match status" value="1"/>
</dbReference>
<dbReference type="PANTHER" id="PTHR30006:SF2">
    <property type="entry name" value="ABC TRANSPORTER SUBSTRATE-BINDING PROTEIN"/>
    <property type="match status" value="1"/>
</dbReference>
<dbReference type="Proteomes" id="UP000008466">
    <property type="component" value="Chromosome"/>
</dbReference>
<evidence type="ECO:0000256" key="1">
    <source>
        <dbReference type="ARBA" id="ARBA00022729"/>
    </source>
</evidence>
<sequence>MNKMQKVLTLLLLVALCMAPVFAAGVEEAKPKVGGTLNVYSIMPEKYATKIFEEFTKETGIKVNFVRLSSGEALARIIAEKANPQVDALWGGPADTYEAGVLEGVFDVYVPSEAAKVPTQFKSAKGYWTGIGVIPLTFMSNAKYLKEKGLNPPTSWNDLLDPAYKNSLQMADARTSGTATERIYSLVKVMGEDEAFAYQKKLHQNIQLYTKGGAGGAMPVATGQAASGVFYIVDALDIQQQGYDLVISYPKEGVTYGVEASGIIKGAKNLEAAKALMDWASTKRLGEVMVANLINYIPTRPDVTVTNPALDMSKVKLLEAEVAWKGENRTRLVERWIAEVIQQ</sequence>
<proteinExistence type="predicted"/>
<dbReference type="GO" id="GO:0030976">
    <property type="term" value="F:thiamine pyrophosphate binding"/>
    <property type="evidence" value="ECO:0007669"/>
    <property type="project" value="TreeGrafter"/>
</dbReference>
<evidence type="ECO:0000313" key="4">
    <source>
        <dbReference type="Proteomes" id="UP000008466"/>
    </source>
</evidence>
<organism evidence="3 4">
    <name type="scientific">Sphaerochaeta globosa (strain ATCC BAA-1886 / DSM 22777 / Buddy)</name>
    <name type="common">Spirochaeta sp. (strain Buddy)</name>
    <dbReference type="NCBI Taxonomy" id="158189"/>
    <lineage>
        <taxon>Bacteria</taxon>
        <taxon>Pseudomonadati</taxon>
        <taxon>Spirochaetota</taxon>
        <taxon>Spirochaetia</taxon>
        <taxon>Spirochaetales</taxon>
        <taxon>Sphaerochaetaceae</taxon>
        <taxon>Sphaerochaeta</taxon>
    </lineage>
</organism>
<evidence type="ECO:0000313" key="3">
    <source>
        <dbReference type="EMBL" id="ADY12043.1"/>
    </source>
</evidence>
<dbReference type="InterPro" id="IPR026045">
    <property type="entry name" value="Ferric-bd"/>
</dbReference>
<keyword evidence="4" id="KW-1185">Reference proteome</keyword>
<keyword evidence="1 2" id="KW-0732">Signal</keyword>
<name>F0RXJ3_SPHGB</name>
<dbReference type="EMBL" id="CP002541">
    <property type="protein sequence ID" value="ADY12043.1"/>
    <property type="molecule type" value="Genomic_DNA"/>
</dbReference>
<feature type="chain" id="PRO_5003259762" evidence="2">
    <location>
        <begin position="24"/>
        <end position="343"/>
    </location>
</feature>
<gene>
    <name evidence="3" type="ordered locus">SpiBuddy_0202</name>
</gene>
<evidence type="ECO:0000256" key="2">
    <source>
        <dbReference type="SAM" id="SignalP"/>
    </source>
</evidence>
<dbReference type="PRINTS" id="PR00909">
    <property type="entry name" value="SPERMDNBNDNG"/>
</dbReference>